<name>A0A1G9KJN7_9PSEU</name>
<evidence type="ECO:0000256" key="1">
    <source>
        <dbReference type="SAM" id="MobiDB-lite"/>
    </source>
</evidence>
<dbReference type="Pfam" id="PF14428">
    <property type="entry name" value="DddA-like"/>
    <property type="match status" value="1"/>
</dbReference>
<reference evidence="3" key="1">
    <citation type="submission" date="2016-10" db="EMBL/GenBank/DDBJ databases">
        <authorList>
            <person name="Varghese N."/>
            <person name="Submissions S."/>
        </authorList>
    </citation>
    <scope>NUCLEOTIDE SEQUENCE [LARGE SCALE GENOMIC DNA]</scope>
    <source>
        <strain evidence="3">DSM 44796</strain>
    </source>
</reference>
<evidence type="ECO:0000313" key="2">
    <source>
        <dbReference type="EMBL" id="SDL49869.1"/>
    </source>
</evidence>
<sequence length="252" mass="26842">MRVCSRARRSAASEDLTTFADVAAVLDQVVRKVEDSIASLMQASVLAGECRSHFAETMCGTAEEAEADAAVASFDAVSDGAQALISEAKTALEGVARVRASFESVGKPGHTAPAPSTAEPMSPGEQPWVMRSRAQLPAYQTSGMYQDPDGHSDVVQSGREPDGEHDRINDHLVRLGIGRPGASLEASKHVEVKVGWRMRLTGVSHAELVVNNELCNGALSCAQLLPFVLGPGQTLTVHDPVRSRVFRGKDVR</sequence>
<dbReference type="AlphaFoldDB" id="A0A1G9KJN7"/>
<organism evidence="2 3">
    <name type="scientific">Lentzea albidocapillata subsp. violacea</name>
    <dbReference type="NCBI Taxonomy" id="128104"/>
    <lineage>
        <taxon>Bacteria</taxon>
        <taxon>Bacillati</taxon>
        <taxon>Actinomycetota</taxon>
        <taxon>Actinomycetes</taxon>
        <taxon>Pseudonocardiales</taxon>
        <taxon>Pseudonocardiaceae</taxon>
        <taxon>Lentzea</taxon>
    </lineage>
</organism>
<proteinExistence type="predicted"/>
<protein>
    <submittedName>
        <fullName evidence="2">SCP1.201-like deaminase</fullName>
    </submittedName>
</protein>
<gene>
    <name evidence="2" type="ORF">SAMN04488074_111164</name>
</gene>
<feature type="region of interest" description="Disordered" evidence="1">
    <location>
        <begin position="144"/>
        <end position="166"/>
    </location>
</feature>
<dbReference type="InterPro" id="IPR032724">
    <property type="entry name" value="SCP1.201-like"/>
</dbReference>
<dbReference type="EMBL" id="FNET01000011">
    <property type="protein sequence ID" value="SDL49869.1"/>
    <property type="molecule type" value="Genomic_DNA"/>
</dbReference>
<evidence type="ECO:0000313" key="3">
    <source>
        <dbReference type="Proteomes" id="UP000199682"/>
    </source>
</evidence>
<accession>A0A1G9KJN7</accession>
<dbReference type="Proteomes" id="UP000199682">
    <property type="component" value="Unassembled WGS sequence"/>
</dbReference>
<feature type="region of interest" description="Disordered" evidence="1">
    <location>
        <begin position="104"/>
        <end position="125"/>
    </location>
</feature>